<gene>
    <name evidence="5" type="ORF">GCM10020369_60770</name>
</gene>
<evidence type="ECO:0000313" key="6">
    <source>
        <dbReference type="Proteomes" id="UP001501676"/>
    </source>
</evidence>
<keyword evidence="6" id="KW-1185">Reference proteome</keyword>
<dbReference type="CDD" id="cd06170">
    <property type="entry name" value="LuxR_C_like"/>
    <property type="match status" value="1"/>
</dbReference>
<keyword evidence="1" id="KW-0805">Transcription regulation</keyword>
<dbReference type="PANTHER" id="PTHR43214:SF24">
    <property type="entry name" value="TRANSCRIPTIONAL REGULATORY PROTEIN NARL-RELATED"/>
    <property type="match status" value="1"/>
</dbReference>
<sequence>MIYRLDGGDPIAAPVMPRARPAERYRARIAVVGGDRDPALHRATGVLESEPVFDVLTDHSAGRDRLASLERAQPDVVLVGRFPGRPDLTALMAREVTDVAGRPSRLIALAAAAPDAELRAVLRAGAIGFLRADARRATVVEVMVRAAEGAVPTGGVAVSTLASAFAAPPRQPGSSVRLGQLTRRERDVLRLVAKGLSNGEIAAALVVTTSTVKTHMNAILGKLGLRDRVQATVFAYESGLVRPGGP</sequence>
<dbReference type="InterPro" id="IPR000792">
    <property type="entry name" value="Tscrpt_reg_LuxR_C"/>
</dbReference>
<dbReference type="SUPFAM" id="SSF46894">
    <property type="entry name" value="C-terminal effector domain of the bipartite response regulators"/>
    <property type="match status" value="1"/>
</dbReference>
<dbReference type="PANTHER" id="PTHR43214">
    <property type="entry name" value="TWO-COMPONENT RESPONSE REGULATOR"/>
    <property type="match status" value="1"/>
</dbReference>
<reference evidence="6" key="1">
    <citation type="journal article" date="2019" name="Int. J. Syst. Evol. Microbiol.">
        <title>The Global Catalogue of Microorganisms (GCM) 10K type strain sequencing project: providing services to taxonomists for standard genome sequencing and annotation.</title>
        <authorList>
            <consortium name="The Broad Institute Genomics Platform"/>
            <consortium name="The Broad Institute Genome Sequencing Center for Infectious Disease"/>
            <person name="Wu L."/>
            <person name="Ma J."/>
        </authorList>
    </citation>
    <scope>NUCLEOTIDE SEQUENCE [LARGE SCALE GENOMIC DNA]</scope>
    <source>
        <strain evidence="6">JCM 9458</strain>
    </source>
</reference>
<keyword evidence="3" id="KW-0804">Transcription</keyword>
<proteinExistence type="predicted"/>
<evidence type="ECO:0000313" key="5">
    <source>
        <dbReference type="EMBL" id="GAA3393806.1"/>
    </source>
</evidence>
<dbReference type="EMBL" id="BAAAYN010000044">
    <property type="protein sequence ID" value="GAA3393806.1"/>
    <property type="molecule type" value="Genomic_DNA"/>
</dbReference>
<dbReference type="PROSITE" id="PS50043">
    <property type="entry name" value="HTH_LUXR_2"/>
    <property type="match status" value="1"/>
</dbReference>
<evidence type="ECO:0000256" key="1">
    <source>
        <dbReference type="ARBA" id="ARBA00023015"/>
    </source>
</evidence>
<protein>
    <submittedName>
        <fullName evidence="5">Response regulator transcription factor</fullName>
    </submittedName>
</protein>
<dbReference type="Gene3D" id="3.40.50.2300">
    <property type="match status" value="1"/>
</dbReference>
<comment type="caution">
    <text evidence="5">The sequence shown here is derived from an EMBL/GenBank/DDBJ whole genome shotgun (WGS) entry which is preliminary data.</text>
</comment>
<evidence type="ECO:0000256" key="3">
    <source>
        <dbReference type="ARBA" id="ARBA00023163"/>
    </source>
</evidence>
<feature type="domain" description="HTH luxR-type" evidence="4">
    <location>
        <begin position="174"/>
        <end position="239"/>
    </location>
</feature>
<dbReference type="SMART" id="SM00421">
    <property type="entry name" value="HTH_LUXR"/>
    <property type="match status" value="1"/>
</dbReference>
<evidence type="ECO:0000259" key="4">
    <source>
        <dbReference type="PROSITE" id="PS50043"/>
    </source>
</evidence>
<dbReference type="PRINTS" id="PR00038">
    <property type="entry name" value="HTHLUXR"/>
</dbReference>
<keyword evidence="2" id="KW-0238">DNA-binding</keyword>
<dbReference type="Pfam" id="PF00196">
    <property type="entry name" value="GerE"/>
    <property type="match status" value="1"/>
</dbReference>
<accession>A0ABP6T5Q0</accession>
<organism evidence="5 6">
    <name type="scientific">Cryptosporangium minutisporangium</name>
    <dbReference type="NCBI Taxonomy" id="113569"/>
    <lineage>
        <taxon>Bacteria</taxon>
        <taxon>Bacillati</taxon>
        <taxon>Actinomycetota</taxon>
        <taxon>Actinomycetes</taxon>
        <taxon>Cryptosporangiales</taxon>
        <taxon>Cryptosporangiaceae</taxon>
        <taxon>Cryptosporangium</taxon>
    </lineage>
</organism>
<dbReference type="Proteomes" id="UP001501676">
    <property type="component" value="Unassembled WGS sequence"/>
</dbReference>
<dbReference type="InterPro" id="IPR039420">
    <property type="entry name" value="WalR-like"/>
</dbReference>
<dbReference type="InterPro" id="IPR016032">
    <property type="entry name" value="Sig_transdc_resp-reg_C-effctor"/>
</dbReference>
<evidence type="ECO:0000256" key="2">
    <source>
        <dbReference type="ARBA" id="ARBA00023125"/>
    </source>
</evidence>
<dbReference type="PROSITE" id="PS00622">
    <property type="entry name" value="HTH_LUXR_1"/>
    <property type="match status" value="1"/>
</dbReference>
<name>A0ABP6T5Q0_9ACTN</name>